<evidence type="ECO:0000313" key="2">
    <source>
        <dbReference type="EMBL" id="SJN28809.1"/>
    </source>
</evidence>
<keyword evidence="2" id="KW-0131">Cell cycle</keyword>
<dbReference type="AlphaFoldDB" id="A0A1R4JA07"/>
<dbReference type="GO" id="GO:0005524">
    <property type="term" value="F:ATP binding"/>
    <property type="evidence" value="ECO:0007669"/>
    <property type="project" value="InterPro"/>
</dbReference>
<evidence type="ECO:0000313" key="3">
    <source>
        <dbReference type="Proteomes" id="UP000188342"/>
    </source>
</evidence>
<dbReference type="GO" id="GO:0051301">
    <property type="term" value="P:cell division"/>
    <property type="evidence" value="ECO:0007669"/>
    <property type="project" value="UniProtKB-KW"/>
</dbReference>
<accession>A0A1R4JA07</accession>
<dbReference type="InterPro" id="IPR050168">
    <property type="entry name" value="AAA_ATPase_domain"/>
</dbReference>
<keyword evidence="2" id="KW-0132">Cell division</keyword>
<name>A0A1R4JA07_9ACTN</name>
<dbReference type="InterPro" id="IPR027417">
    <property type="entry name" value="P-loop_NTPase"/>
</dbReference>
<evidence type="ECO:0000259" key="1">
    <source>
        <dbReference type="SMART" id="SM00382"/>
    </source>
</evidence>
<dbReference type="EC" id="3.4.24.-" evidence="2"/>
<proteinExistence type="predicted"/>
<keyword evidence="2" id="KW-0378">Hydrolase</keyword>
<sequence>MAGRDLKDLIAAYGQRDDLRFRRAAQALIDEQEAKRHTALAGELRSLLAGSTSVAVTEHVIPEAPVDRDTGAPLARVTSSSLRLRDLILSPSNEIALDELVHEVNHWELLDRHGVERRNRVLLWGPPGCGKTSAAQALAGELGRPLVTVRVDSLVSSLLGESAANLSKVFEMAAQQPCVLFLDEFDSLGTSRQDATDHGELRRLVNVVLQLLEPYVGPSLVVAATNYPDVLDPALWRRFDLILKLDVPNAFELDQLLRRELAGQFDDVVTPAVRALEGLPQAAAHYFAETVRRKSILSKGALGEDVVRLALDETTARRWT</sequence>
<feature type="domain" description="AAA+ ATPase" evidence="1">
    <location>
        <begin position="117"/>
        <end position="249"/>
    </location>
</feature>
<dbReference type="PANTHER" id="PTHR23077:SF198">
    <property type="entry name" value="ATP-DEPENDENT ZINC METALLOPROTEASE FTSH"/>
    <property type="match status" value="1"/>
</dbReference>
<organism evidence="2 3">
    <name type="scientific">Luteococcus japonicus LSP_Lj1</name>
    <dbReference type="NCBI Taxonomy" id="1255658"/>
    <lineage>
        <taxon>Bacteria</taxon>
        <taxon>Bacillati</taxon>
        <taxon>Actinomycetota</taxon>
        <taxon>Actinomycetes</taxon>
        <taxon>Propionibacteriales</taxon>
        <taxon>Propionibacteriaceae</taxon>
        <taxon>Luteococcus</taxon>
    </lineage>
</organism>
<dbReference type="Proteomes" id="UP000188342">
    <property type="component" value="Unassembled WGS sequence"/>
</dbReference>
<reference evidence="2 3" key="1">
    <citation type="submission" date="2017-02" db="EMBL/GenBank/DDBJ databases">
        <authorList>
            <person name="Peterson S.W."/>
        </authorList>
    </citation>
    <scope>NUCLEOTIDE SEQUENCE [LARGE SCALE GENOMIC DNA]</scope>
    <source>
        <strain evidence="2 3">LSP_Lj1</strain>
    </source>
</reference>
<dbReference type="Pfam" id="PF00004">
    <property type="entry name" value="AAA"/>
    <property type="match status" value="1"/>
</dbReference>
<dbReference type="InterPro" id="IPR003959">
    <property type="entry name" value="ATPase_AAA_core"/>
</dbReference>
<dbReference type="RefSeq" id="WP_094764335.1">
    <property type="nucleotide sequence ID" value="NZ_FUKQ01000024.1"/>
</dbReference>
<keyword evidence="3" id="KW-1185">Reference proteome</keyword>
<dbReference type="OrthoDB" id="9802352at2"/>
<dbReference type="SUPFAM" id="SSF52540">
    <property type="entry name" value="P-loop containing nucleoside triphosphate hydrolases"/>
    <property type="match status" value="1"/>
</dbReference>
<protein>
    <submittedName>
        <fullName evidence="2">Cell division protein FtsH</fullName>
        <ecNumber evidence="2">3.4.24.-</ecNumber>
    </submittedName>
</protein>
<dbReference type="SMART" id="SM00382">
    <property type="entry name" value="AAA"/>
    <property type="match status" value="1"/>
</dbReference>
<dbReference type="PANTHER" id="PTHR23077">
    <property type="entry name" value="AAA-FAMILY ATPASE"/>
    <property type="match status" value="1"/>
</dbReference>
<dbReference type="STRING" id="1255658.FM114_06360"/>
<gene>
    <name evidence="2" type="ORF">FM114_06360</name>
</gene>
<dbReference type="CDD" id="cd19481">
    <property type="entry name" value="RecA-like_protease"/>
    <property type="match status" value="1"/>
</dbReference>
<dbReference type="Gene3D" id="3.40.50.300">
    <property type="entry name" value="P-loop containing nucleotide triphosphate hydrolases"/>
    <property type="match status" value="1"/>
</dbReference>
<dbReference type="InterPro" id="IPR003593">
    <property type="entry name" value="AAA+_ATPase"/>
</dbReference>
<dbReference type="GO" id="GO:0016887">
    <property type="term" value="F:ATP hydrolysis activity"/>
    <property type="evidence" value="ECO:0007669"/>
    <property type="project" value="InterPro"/>
</dbReference>
<dbReference type="EMBL" id="FUKQ01000024">
    <property type="protein sequence ID" value="SJN28809.1"/>
    <property type="molecule type" value="Genomic_DNA"/>
</dbReference>